<evidence type="ECO:0000259" key="5">
    <source>
        <dbReference type="Pfam" id="PF13472"/>
    </source>
</evidence>
<dbReference type="Gene3D" id="2.60.120.10">
    <property type="entry name" value="Jelly Rolls"/>
    <property type="match status" value="1"/>
</dbReference>
<dbReference type="InterPro" id="IPR037459">
    <property type="entry name" value="RhgT-like"/>
</dbReference>
<sequence length="386" mass="42439">MVAGSHAKHRLAWAAACCLATLQWQAQAAAPRHVFVVGDSTASEYGPERAPRQGWGMQLQSFLDPKAWQVRNHAQSGRSSRSFIEEGWLVPVAKALSRGDVLLIQFGHNDEKVEDSTRYDEPARAFPQWLMRYVELARSKGATPILITPLARRKFERGSKTDQLLDTHGLYAQAVRDLAARERVGLVDLTASSMDWLRALGDEPSKTYFMHVPEQNLADDTHLQERGAVMSACLVVQGWKRIDPALAPQVVRDTDCGAPGTALVDRQAQRHPSRVVHERDISVTQPGPHGGAGTTIAFPFFADAPELGFSFRKRVLGKGAGIGLHQHHKDEIYYVVSGSGIYELDGTSQRVQAGDAMLTRPGSTHAIRQDGDEDLVLLIAYANRGP</sequence>
<evidence type="ECO:0000256" key="2">
    <source>
        <dbReference type="ARBA" id="ARBA00022801"/>
    </source>
</evidence>
<accession>A0A940X9H9</accession>
<evidence type="ECO:0000313" key="7">
    <source>
        <dbReference type="Proteomes" id="UP000673447"/>
    </source>
</evidence>
<keyword evidence="3" id="KW-0732">Signal</keyword>
<name>A0A940X9H9_9GAMM</name>
<dbReference type="GO" id="GO:0016788">
    <property type="term" value="F:hydrolase activity, acting on ester bonds"/>
    <property type="evidence" value="ECO:0007669"/>
    <property type="project" value="UniProtKB-ARBA"/>
</dbReference>
<dbReference type="InterPro" id="IPR013096">
    <property type="entry name" value="Cupin_2"/>
</dbReference>
<dbReference type="Pfam" id="PF13472">
    <property type="entry name" value="Lipase_GDSL_2"/>
    <property type="match status" value="1"/>
</dbReference>
<dbReference type="InterPro" id="IPR014710">
    <property type="entry name" value="RmlC-like_jellyroll"/>
</dbReference>
<dbReference type="Pfam" id="PF07883">
    <property type="entry name" value="Cupin_2"/>
    <property type="match status" value="1"/>
</dbReference>
<reference evidence="6" key="1">
    <citation type="journal article" date="2016" name="Int. J. Syst. Evol. Microbiol.">
        <title>Pseudoxanthomonas helianthi sp. nov., isolated from roots of Jerusalem artichoke (Helianthus tuberosus).</title>
        <authorList>
            <person name="Kittiwongwattana C."/>
            <person name="Thawai C."/>
        </authorList>
    </citation>
    <scope>NUCLEOTIDE SEQUENCE</scope>
    <source>
        <strain evidence="6">110414</strain>
    </source>
</reference>
<evidence type="ECO:0000313" key="6">
    <source>
        <dbReference type="EMBL" id="MBP3985750.1"/>
    </source>
</evidence>
<keyword evidence="2" id="KW-0378">Hydrolase</keyword>
<dbReference type="SUPFAM" id="SSF51182">
    <property type="entry name" value="RmlC-like cupins"/>
    <property type="match status" value="1"/>
</dbReference>
<dbReference type="EMBL" id="JAGKTC010000004">
    <property type="protein sequence ID" value="MBP3985750.1"/>
    <property type="molecule type" value="Genomic_DNA"/>
</dbReference>
<feature type="signal peptide" evidence="3">
    <location>
        <begin position="1"/>
        <end position="28"/>
    </location>
</feature>
<evidence type="ECO:0000256" key="3">
    <source>
        <dbReference type="SAM" id="SignalP"/>
    </source>
</evidence>
<feature type="domain" description="Cupin type-2" evidence="4">
    <location>
        <begin position="316"/>
        <end position="380"/>
    </location>
</feature>
<keyword evidence="7" id="KW-1185">Reference proteome</keyword>
<dbReference type="InterPro" id="IPR013830">
    <property type="entry name" value="SGNH_hydro"/>
</dbReference>
<comment type="caution">
    <text evidence="6">The sequence shown here is derived from an EMBL/GenBank/DDBJ whole genome shotgun (WGS) entry which is preliminary data.</text>
</comment>
<feature type="chain" id="PRO_5037252658" evidence="3">
    <location>
        <begin position="29"/>
        <end position="386"/>
    </location>
</feature>
<dbReference type="InterPro" id="IPR036514">
    <property type="entry name" value="SGNH_hydro_sf"/>
</dbReference>
<dbReference type="AlphaFoldDB" id="A0A940X9H9"/>
<evidence type="ECO:0000256" key="1">
    <source>
        <dbReference type="ARBA" id="ARBA00008668"/>
    </source>
</evidence>
<reference evidence="6" key="2">
    <citation type="submission" date="2021-03" db="EMBL/GenBank/DDBJ databases">
        <authorList>
            <person name="Cao W."/>
        </authorList>
    </citation>
    <scope>NUCLEOTIDE SEQUENCE</scope>
    <source>
        <strain evidence="6">110414</strain>
    </source>
</reference>
<feature type="domain" description="SGNH hydrolase-type esterase" evidence="5">
    <location>
        <begin position="36"/>
        <end position="202"/>
    </location>
</feature>
<dbReference type="InterPro" id="IPR011051">
    <property type="entry name" value="RmlC_Cupin_sf"/>
</dbReference>
<dbReference type="PANTHER" id="PTHR43695">
    <property type="entry name" value="PUTATIVE (AFU_ORTHOLOGUE AFUA_2G17250)-RELATED"/>
    <property type="match status" value="1"/>
</dbReference>
<organism evidence="6 7">
    <name type="scientific">Pseudoxanthomonas helianthi</name>
    <dbReference type="NCBI Taxonomy" id="1453541"/>
    <lineage>
        <taxon>Bacteria</taxon>
        <taxon>Pseudomonadati</taxon>
        <taxon>Pseudomonadota</taxon>
        <taxon>Gammaproteobacteria</taxon>
        <taxon>Lysobacterales</taxon>
        <taxon>Lysobacteraceae</taxon>
        <taxon>Pseudoxanthomonas</taxon>
    </lineage>
</organism>
<dbReference type="Proteomes" id="UP000673447">
    <property type="component" value="Unassembled WGS sequence"/>
</dbReference>
<proteinExistence type="inferred from homology"/>
<dbReference type="PANTHER" id="PTHR43695:SF1">
    <property type="entry name" value="RHAMNOGALACTURONAN ACETYLESTERASE"/>
    <property type="match status" value="1"/>
</dbReference>
<protein>
    <submittedName>
        <fullName evidence="6">Cupin domain-containing protein</fullName>
    </submittedName>
</protein>
<dbReference type="CDD" id="cd01821">
    <property type="entry name" value="Rhamnogalacturan_acetylesterase_like"/>
    <property type="match status" value="1"/>
</dbReference>
<dbReference type="SUPFAM" id="SSF52266">
    <property type="entry name" value="SGNH hydrolase"/>
    <property type="match status" value="1"/>
</dbReference>
<comment type="similarity">
    <text evidence="1">Belongs to the 'GDSL' lipolytic enzyme family.</text>
</comment>
<dbReference type="Gene3D" id="3.40.50.1110">
    <property type="entry name" value="SGNH hydrolase"/>
    <property type="match status" value="1"/>
</dbReference>
<evidence type="ECO:0000259" key="4">
    <source>
        <dbReference type="Pfam" id="PF07883"/>
    </source>
</evidence>
<dbReference type="CDD" id="cd02221">
    <property type="entry name" value="cupin_TM1287-like"/>
    <property type="match status" value="1"/>
</dbReference>
<gene>
    <name evidence="6" type="ORF">J5837_15170</name>
</gene>